<dbReference type="Pfam" id="PF08448">
    <property type="entry name" value="PAS_4"/>
    <property type="match status" value="1"/>
</dbReference>
<keyword evidence="1" id="KW-0472">Membrane</keyword>
<keyword evidence="1" id="KW-0812">Transmembrane</keyword>
<gene>
    <name evidence="5" type="ORF">SAMN04488124_1348</name>
</gene>
<dbReference type="Pfam" id="PF16927">
    <property type="entry name" value="HisKA_7TM"/>
    <property type="match status" value="1"/>
</dbReference>
<dbReference type="Pfam" id="PF02518">
    <property type="entry name" value="HATPase_c"/>
    <property type="match status" value="1"/>
</dbReference>
<reference evidence="6" key="1">
    <citation type="submission" date="2016-10" db="EMBL/GenBank/DDBJ databases">
        <authorList>
            <person name="Varghese N."/>
            <person name="Submissions S."/>
        </authorList>
    </citation>
    <scope>NUCLEOTIDE SEQUENCE [LARGE SCALE GENOMIC DNA]</scope>
    <source>
        <strain evidence="6">CGMCC 1.8711</strain>
    </source>
</reference>
<dbReference type="PROSITE" id="PS50113">
    <property type="entry name" value="PAC"/>
    <property type="match status" value="2"/>
</dbReference>
<dbReference type="NCBIfam" id="TIGR00229">
    <property type="entry name" value="sensory_box"/>
    <property type="match status" value="1"/>
</dbReference>
<dbReference type="CDD" id="cd00082">
    <property type="entry name" value="HisKA"/>
    <property type="match status" value="1"/>
</dbReference>
<dbReference type="InterPro" id="IPR005467">
    <property type="entry name" value="His_kinase_dom"/>
</dbReference>
<dbReference type="STRING" id="555875.SAMN04488124_1348"/>
<dbReference type="GO" id="GO:0000155">
    <property type="term" value="F:phosphorelay sensor kinase activity"/>
    <property type="evidence" value="ECO:0007669"/>
    <property type="project" value="InterPro"/>
</dbReference>
<feature type="transmembrane region" description="Helical" evidence="1">
    <location>
        <begin position="6"/>
        <end position="27"/>
    </location>
</feature>
<feature type="transmembrane region" description="Helical" evidence="1">
    <location>
        <begin position="101"/>
        <end position="121"/>
    </location>
</feature>
<dbReference type="SUPFAM" id="SSF55785">
    <property type="entry name" value="PYP-like sensor domain (PAS domain)"/>
    <property type="match status" value="2"/>
</dbReference>
<feature type="transmembrane region" description="Helical" evidence="1">
    <location>
        <begin position="66"/>
        <end position="89"/>
    </location>
</feature>
<dbReference type="PROSITE" id="PS50112">
    <property type="entry name" value="PAS"/>
    <property type="match status" value="1"/>
</dbReference>
<dbReference type="CDD" id="cd00075">
    <property type="entry name" value="HATPase"/>
    <property type="match status" value="1"/>
</dbReference>
<dbReference type="InterPro" id="IPR000700">
    <property type="entry name" value="PAS-assoc_C"/>
</dbReference>
<dbReference type="SMART" id="SM00388">
    <property type="entry name" value="HisKA"/>
    <property type="match status" value="1"/>
</dbReference>
<dbReference type="SMART" id="SM00387">
    <property type="entry name" value="HATPase_c"/>
    <property type="match status" value="1"/>
</dbReference>
<keyword evidence="6" id="KW-1185">Reference proteome</keyword>
<dbReference type="CDD" id="cd00130">
    <property type="entry name" value="PAS"/>
    <property type="match status" value="2"/>
</dbReference>
<organism evidence="5 6">
    <name type="scientific">Halogeometricum limi</name>
    <dbReference type="NCBI Taxonomy" id="555875"/>
    <lineage>
        <taxon>Archaea</taxon>
        <taxon>Methanobacteriati</taxon>
        <taxon>Methanobacteriota</taxon>
        <taxon>Stenosarchaea group</taxon>
        <taxon>Halobacteria</taxon>
        <taxon>Halobacteriales</taxon>
        <taxon>Haloferacaceae</taxon>
        <taxon>Halogeometricum</taxon>
    </lineage>
</organism>
<evidence type="ECO:0000259" key="2">
    <source>
        <dbReference type="PROSITE" id="PS50109"/>
    </source>
</evidence>
<dbReference type="InterPro" id="IPR013655">
    <property type="entry name" value="PAS_fold_3"/>
</dbReference>
<dbReference type="PANTHER" id="PTHR43065">
    <property type="entry name" value="SENSOR HISTIDINE KINASE"/>
    <property type="match status" value="1"/>
</dbReference>
<sequence>MIRTTIGLSLVAGALCASVTVVVLLRYNFYSRRVRVPFAVLSLVCAVWATAYGFKLMAPTRTGSLLWYQLTWVGAAFAPTAWFVFALAYAGDRTTLTRRNIAALCVEPVLVVLLVVTGVAGTNDLFVAGFDHVTVGSWSYVVAAQGPLYDVHLLYVTTLALVGAVVMGRLLVRGDGTYRRGTLVLLAAAALPLLGFAVDLLGRSPTELQSVPPALGLSALVVLFGLQSDELFDVTPVARDLVLTEIRDGIVVLDDRARVVELNPAARPLFTVPRSSAVGSHVADVCHNSLGMYALLDGDRDRLDLKIEDDDERRYYEATATPIGGTEGHDRGWTVVLRDTTERRRTEAKFRALIENSRDLITVLDAEGTRTYASPSSEQVLGVPRERLEGNGALDRIHPDDYEAVASTFEEGIATSDAVRAEFRTKHADGTWRTLDAVAVNLLDDPAVGGVVVNSRDVTERRRYEQRLRVLNRILRHDLRNDMNVILGHTELLADRLDDPDEMAHVETIRRKARSLVSLGERARQIDKTLHSDERERVPVEITDLLRDRLAAVRDENPSIVLDTYLPEEAWVLATNQVGTAVTNVVDNALEHNDRVLPRVGVSVTTRPADDEVEVRVVDNGPGIPPSELAALESGTETQLQHASGLGLWLVKWILSVSNGSISFEERDGRGTAVVMRFECASAPADSARDGDEELARSDD</sequence>
<dbReference type="InterPro" id="IPR036097">
    <property type="entry name" value="HisK_dim/P_sf"/>
</dbReference>
<dbReference type="InterPro" id="IPR003594">
    <property type="entry name" value="HATPase_dom"/>
</dbReference>
<name>A0A1I6GPB9_9EURY</name>
<dbReference type="Gene3D" id="3.30.450.20">
    <property type="entry name" value="PAS domain"/>
    <property type="match status" value="2"/>
</dbReference>
<feature type="domain" description="PAS" evidence="3">
    <location>
        <begin position="346"/>
        <end position="416"/>
    </location>
</feature>
<dbReference type="Proteomes" id="UP000243250">
    <property type="component" value="Unassembled WGS sequence"/>
</dbReference>
<proteinExistence type="predicted"/>
<feature type="domain" description="PAC" evidence="4">
    <location>
        <begin position="301"/>
        <end position="352"/>
    </location>
</feature>
<dbReference type="OrthoDB" id="3369at2157"/>
<evidence type="ECO:0000259" key="4">
    <source>
        <dbReference type="PROSITE" id="PS50113"/>
    </source>
</evidence>
<dbReference type="InterPro" id="IPR000014">
    <property type="entry name" value="PAS"/>
</dbReference>
<evidence type="ECO:0000259" key="3">
    <source>
        <dbReference type="PROSITE" id="PS50112"/>
    </source>
</evidence>
<feature type="transmembrane region" description="Helical" evidence="1">
    <location>
        <begin position="152"/>
        <end position="171"/>
    </location>
</feature>
<dbReference type="RefSeq" id="WP_089878256.1">
    <property type="nucleotide sequence ID" value="NZ_FOYS01000002.1"/>
</dbReference>
<feature type="domain" description="Histidine kinase" evidence="2">
    <location>
        <begin position="474"/>
        <end position="682"/>
    </location>
</feature>
<dbReference type="Pfam" id="PF08447">
    <property type="entry name" value="PAS_3"/>
    <property type="match status" value="1"/>
</dbReference>
<dbReference type="InterPro" id="IPR031621">
    <property type="entry name" value="HisKA_7TM"/>
</dbReference>
<dbReference type="SUPFAM" id="SSF55874">
    <property type="entry name" value="ATPase domain of HSP90 chaperone/DNA topoisomerase II/histidine kinase"/>
    <property type="match status" value="1"/>
</dbReference>
<protein>
    <submittedName>
        <fullName evidence="5">PAS domain S-box-containing protein</fullName>
    </submittedName>
</protein>
<accession>A0A1I6GPB9</accession>
<feature type="domain" description="PAC" evidence="4">
    <location>
        <begin position="419"/>
        <end position="470"/>
    </location>
</feature>
<dbReference type="Gene3D" id="1.10.287.130">
    <property type="match status" value="1"/>
</dbReference>
<dbReference type="Pfam" id="PF00512">
    <property type="entry name" value="HisKA"/>
    <property type="match status" value="1"/>
</dbReference>
<dbReference type="EMBL" id="FOYS01000002">
    <property type="protein sequence ID" value="SFR44008.1"/>
    <property type="molecule type" value="Genomic_DNA"/>
</dbReference>
<evidence type="ECO:0000256" key="1">
    <source>
        <dbReference type="SAM" id="Phobius"/>
    </source>
</evidence>
<evidence type="ECO:0000313" key="5">
    <source>
        <dbReference type="EMBL" id="SFR44008.1"/>
    </source>
</evidence>
<dbReference type="SMART" id="SM00091">
    <property type="entry name" value="PAS"/>
    <property type="match status" value="2"/>
</dbReference>
<dbReference type="InterPro" id="IPR003661">
    <property type="entry name" value="HisK_dim/P_dom"/>
</dbReference>
<dbReference type="InterPro" id="IPR036890">
    <property type="entry name" value="HATPase_C_sf"/>
</dbReference>
<evidence type="ECO:0000313" key="6">
    <source>
        <dbReference type="Proteomes" id="UP000243250"/>
    </source>
</evidence>
<keyword evidence="1" id="KW-1133">Transmembrane helix</keyword>
<dbReference type="Gene3D" id="3.30.565.10">
    <property type="entry name" value="Histidine kinase-like ATPase, C-terminal domain"/>
    <property type="match status" value="1"/>
</dbReference>
<dbReference type="SUPFAM" id="SSF47384">
    <property type="entry name" value="Homodimeric domain of signal transducing histidine kinase"/>
    <property type="match status" value="1"/>
</dbReference>
<dbReference type="InterPro" id="IPR035965">
    <property type="entry name" value="PAS-like_dom_sf"/>
</dbReference>
<feature type="transmembrane region" description="Helical" evidence="1">
    <location>
        <begin position="183"/>
        <end position="202"/>
    </location>
</feature>
<dbReference type="InterPro" id="IPR013656">
    <property type="entry name" value="PAS_4"/>
</dbReference>
<dbReference type="AlphaFoldDB" id="A0A1I6GPB9"/>
<feature type="transmembrane region" description="Helical" evidence="1">
    <location>
        <begin position="34"/>
        <end position="54"/>
    </location>
</feature>
<dbReference type="PROSITE" id="PS50109">
    <property type="entry name" value="HIS_KIN"/>
    <property type="match status" value="1"/>
</dbReference>